<dbReference type="InterPro" id="IPR007211">
    <property type="entry name" value="DUF378"/>
</dbReference>
<reference evidence="2 3" key="1">
    <citation type="journal article" date="2016" name="Nat. Commun.">
        <title>Thousands of microbial genomes shed light on interconnected biogeochemical processes in an aquifer system.</title>
        <authorList>
            <person name="Anantharaman K."/>
            <person name="Brown C.T."/>
            <person name="Hug L.A."/>
            <person name="Sharon I."/>
            <person name="Castelle C.J."/>
            <person name="Probst A.J."/>
            <person name="Thomas B.C."/>
            <person name="Singh A."/>
            <person name="Wilkins M.J."/>
            <person name="Karaoz U."/>
            <person name="Brodie E.L."/>
            <person name="Williams K.H."/>
            <person name="Hubbard S.S."/>
            <person name="Banfield J.F."/>
        </authorList>
    </citation>
    <scope>NUCLEOTIDE SEQUENCE [LARGE SCALE GENOMIC DNA]</scope>
</reference>
<sequence>MGKSKMCVGHLVAGALVVVGALNWGLVGLFSFNLVNAILGGAPVIERLVYVLVGLAALFMLAMCHCKKCGMGGGSCCKKDGEATATGDSCCGGEKKM</sequence>
<dbReference type="Proteomes" id="UP000178254">
    <property type="component" value="Unassembled WGS sequence"/>
</dbReference>
<dbReference type="EMBL" id="MFRE01000015">
    <property type="protein sequence ID" value="OGH93926.1"/>
    <property type="molecule type" value="Genomic_DNA"/>
</dbReference>
<keyword evidence="1" id="KW-0812">Transmembrane</keyword>
<feature type="transmembrane region" description="Helical" evidence="1">
    <location>
        <begin position="47"/>
        <end position="64"/>
    </location>
</feature>
<dbReference type="STRING" id="1798709.A2538_03610"/>
<organism evidence="2 3">
    <name type="scientific">Candidatus Magasanikbacteria bacterium RIFOXYD2_FULL_41_14</name>
    <dbReference type="NCBI Taxonomy" id="1798709"/>
    <lineage>
        <taxon>Bacteria</taxon>
        <taxon>Candidatus Magasanikiibacteriota</taxon>
    </lineage>
</organism>
<comment type="caution">
    <text evidence="2">The sequence shown here is derived from an EMBL/GenBank/DDBJ whole genome shotgun (WGS) entry which is preliminary data.</text>
</comment>
<dbReference type="PANTHER" id="PTHR37304">
    <property type="entry name" value="MEMBRANE PROTEIN-RELATED"/>
    <property type="match status" value="1"/>
</dbReference>
<evidence type="ECO:0000313" key="3">
    <source>
        <dbReference type="Proteomes" id="UP000178254"/>
    </source>
</evidence>
<evidence type="ECO:0008006" key="4">
    <source>
        <dbReference type="Google" id="ProtNLM"/>
    </source>
</evidence>
<keyword evidence="1" id="KW-0472">Membrane</keyword>
<dbReference type="AlphaFoldDB" id="A0A1F6PCN6"/>
<keyword evidence="1" id="KW-1133">Transmembrane helix</keyword>
<dbReference type="Pfam" id="PF04070">
    <property type="entry name" value="DUF378"/>
    <property type="match status" value="1"/>
</dbReference>
<proteinExistence type="predicted"/>
<name>A0A1F6PCN6_9BACT</name>
<protein>
    <recommendedName>
        <fullName evidence="4">DUF378 domain-containing protein</fullName>
    </recommendedName>
</protein>
<dbReference type="PANTHER" id="PTHR37304:SF1">
    <property type="entry name" value="MEMBRANE PROTEIN"/>
    <property type="match status" value="1"/>
</dbReference>
<evidence type="ECO:0000313" key="2">
    <source>
        <dbReference type="EMBL" id="OGH93926.1"/>
    </source>
</evidence>
<evidence type="ECO:0000256" key="1">
    <source>
        <dbReference type="SAM" id="Phobius"/>
    </source>
</evidence>
<feature type="transmembrane region" description="Helical" evidence="1">
    <location>
        <begin position="12"/>
        <end position="35"/>
    </location>
</feature>
<gene>
    <name evidence="2" type="ORF">A2538_03610</name>
</gene>
<accession>A0A1F6PCN6</accession>